<organism evidence="2 3">
    <name type="scientific">Hypericibacter terrae</name>
    <dbReference type="NCBI Taxonomy" id="2602015"/>
    <lineage>
        <taxon>Bacteria</taxon>
        <taxon>Pseudomonadati</taxon>
        <taxon>Pseudomonadota</taxon>
        <taxon>Alphaproteobacteria</taxon>
        <taxon>Rhodospirillales</taxon>
        <taxon>Dongiaceae</taxon>
        <taxon>Hypericibacter</taxon>
    </lineage>
</organism>
<evidence type="ECO:0000313" key="2">
    <source>
        <dbReference type="EMBL" id="QEX17971.1"/>
    </source>
</evidence>
<protein>
    <submittedName>
        <fullName evidence="2">Transcriptional regulator</fullName>
    </submittedName>
</protein>
<dbReference type="InterPro" id="IPR036388">
    <property type="entry name" value="WH-like_DNA-bd_sf"/>
</dbReference>
<sequence>MKRDDAIAEINGHCLLMRSRLLSRVLTAIYDEELRPFGIGSPQFALLVIIRTIEPATRAEIGRFHHQERSTLTRNLKVILAEGWAEEMQDAAAGRGRPLKLTKAGKDLLRKGKPAWQVAQERAKTLLGKDGTAAVMAIADRIMDPTSRT</sequence>
<evidence type="ECO:0000259" key="1">
    <source>
        <dbReference type="PROSITE" id="PS50995"/>
    </source>
</evidence>
<dbReference type="SMART" id="SM00347">
    <property type="entry name" value="HTH_MARR"/>
    <property type="match status" value="1"/>
</dbReference>
<dbReference type="RefSeq" id="WP_225308292.1">
    <property type="nucleotide sequence ID" value="NZ_CP042906.1"/>
</dbReference>
<dbReference type="KEGG" id="htq:FRZ44_32750"/>
<name>A0A5J6ML81_9PROT</name>
<gene>
    <name evidence="2" type="ORF">FRZ44_32750</name>
</gene>
<evidence type="ECO:0000313" key="3">
    <source>
        <dbReference type="Proteomes" id="UP000326202"/>
    </source>
</evidence>
<accession>A0A5J6ML81</accession>
<dbReference type="InterPro" id="IPR000835">
    <property type="entry name" value="HTH_MarR-typ"/>
</dbReference>
<dbReference type="EMBL" id="CP042906">
    <property type="protein sequence ID" value="QEX17971.1"/>
    <property type="molecule type" value="Genomic_DNA"/>
</dbReference>
<dbReference type="AlphaFoldDB" id="A0A5J6ML81"/>
<dbReference type="Proteomes" id="UP000326202">
    <property type="component" value="Chromosome"/>
</dbReference>
<dbReference type="GO" id="GO:0003700">
    <property type="term" value="F:DNA-binding transcription factor activity"/>
    <property type="evidence" value="ECO:0007669"/>
    <property type="project" value="InterPro"/>
</dbReference>
<dbReference type="PROSITE" id="PS50995">
    <property type="entry name" value="HTH_MARR_2"/>
    <property type="match status" value="1"/>
</dbReference>
<reference evidence="2 3" key="1">
    <citation type="submission" date="2019-08" db="EMBL/GenBank/DDBJ databases">
        <title>Hyperibacter terrae gen. nov., sp. nov. and Hyperibacter viscosus sp. nov., two new members in the family Rhodospirillaceae isolated from the rhizosphere of Hypericum perforatum.</title>
        <authorList>
            <person name="Noviana Z."/>
        </authorList>
    </citation>
    <scope>NUCLEOTIDE SEQUENCE [LARGE SCALE GENOMIC DNA]</scope>
    <source>
        <strain evidence="2 3">R5913</strain>
    </source>
</reference>
<dbReference type="Gene3D" id="1.10.10.10">
    <property type="entry name" value="Winged helix-like DNA-binding domain superfamily/Winged helix DNA-binding domain"/>
    <property type="match status" value="1"/>
</dbReference>
<dbReference type="SUPFAM" id="SSF46785">
    <property type="entry name" value="Winged helix' DNA-binding domain"/>
    <property type="match status" value="1"/>
</dbReference>
<feature type="domain" description="HTH marR-type" evidence="1">
    <location>
        <begin position="12"/>
        <end position="144"/>
    </location>
</feature>
<proteinExistence type="predicted"/>
<keyword evidence="3" id="KW-1185">Reference proteome</keyword>
<dbReference type="InterPro" id="IPR036390">
    <property type="entry name" value="WH_DNA-bd_sf"/>
</dbReference>